<gene>
    <name evidence="1" type="ORF">SVUK_LOCUS5917</name>
</gene>
<proteinExistence type="predicted"/>
<reference evidence="1 2" key="1">
    <citation type="submission" date="2018-11" db="EMBL/GenBank/DDBJ databases">
        <authorList>
            <consortium name="Pathogen Informatics"/>
        </authorList>
    </citation>
    <scope>NUCLEOTIDE SEQUENCE [LARGE SCALE GENOMIC DNA]</scope>
</reference>
<dbReference type="Proteomes" id="UP000270094">
    <property type="component" value="Unassembled WGS sequence"/>
</dbReference>
<evidence type="ECO:0000313" key="1">
    <source>
        <dbReference type="EMBL" id="VDM70919.1"/>
    </source>
</evidence>
<keyword evidence="2" id="KW-1185">Reference proteome</keyword>
<accession>A0A3P7IUU6</accession>
<dbReference type="AlphaFoldDB" id="A0A3P7IUU6"/>
<name>A0A3P7IUU6_STRVU</name>
<protein>
    <submittedName>
        <fullName evidence="1">Uncharacterized protein</fullName>
    </submittedName>
</protein>
<dbReference type="EMBL" id="UYYB01018154">
    <property type="protein sequence ID" value="VDM70919.1"/>
    <property type="molecule type" value="Genomic_DNA"/>
</dbReference>
<organism evidence="1 2">
    <name type="scientific">Strongylus vulgaris</name>
    <name type="common">Blood worm</name>
    <dbReference type="NCBI Taxonomy" id="40348"/>
    <lineage>
        <taxon>Eukaryota</taxon>
        <taxon>Metazoa</taxon>
        <taxon>Ecdysozoa</taxon>
        <taxon>Nematoda</taxon>
        <taxon>Chromadorea</taxon>
        <taxon>Rhabditida</taxon>
        <taxon>Rhabditina</taxon>
        <taxon>Rhabditomorpha</taxon>
        <taxon>Strongyloidea</taxon>
        <taxon>Strongylidae</taxon>
        <taxon>Strongylus</taxon>
    </lineage>
</organism>
<sequence>MQITSGIIAEKTAMSSCVDLGDSIVPADVCYSYDTATPSSNSTPPSTMEVSTVDVHSIAYEETVPFHLDGCHSNAATFPEAAAT</sequence>
<evidence type="ECO:0000313" key="2">
    <source>
        <dbReference type="Proteomes" id="UP000270094"/>
    </source>
</evidence>